<sequence>MEQIKNKLNEIPLCQINTAAKRYRTFCSLVNGRTGTFQVRRLNLRQMNELYDELERRNAGNISPAYPISGVWPNYPDTDTGDALIPNVNDGESDVEMEDDYQEAGPSSMGRVHSLSTPNQRKDMRNPRFAYPTPDSSRRPRESARSLQNSLPPSPTRSAFSDNKNTGVTNVGEPITRTVPQYATNSVSYTIKQLKP</sequence>
<dbReference type="EMBL" id="MU150297">
    <property type="protein sequence ID" value="KAF9460508.1"/>
    <property type="molecule type" value="Genomic_DNA"/>
</dbReference>
<name>A0A9P6CH36_9AGAR</name>
<feature type="region of interest" description="Disordered" evidence="1">
    <location>
        <begin position="77"/>
        <end position="180"/>
    </location>
</feature>
<accession>A0A9P6CH36</accession>
<organism evidence="2 3">
    <name type="scientific">Collybia nuda</name>
    <dbReference type="NCBI Taxonomy" id="64659"/>
    <lineage>
        <taxon>Eukaryota</taxon>
        <taxon>Fungi</taxon>
        <taxon>Dikarya</taxon>
        <taxon>Basidiomycota</taxon>
        <taxon>Agaricomycotina</taxon>
        <taxon>Agaricomycetes</taxon>
        <taxon>Agaricomycetidae</taxon>
        <taxon>Agaricales</taxon>
        <taxon>Tricholomatineae</taxon>
        <taxon>Clitocybaceae</taxon>
        <taxon>Collybia</taxon>
    </lineage>
</organism>
<gene>
    <name evidence="2" type="ORF">BDZ94DRAFT_894213</name>
</gene>
<feature type="compositionally biased region" description="Polar residues" evidence="1">
    <location>
        <begin position="145"/>
        <end position="169"/>
    </location>
</feature>
<proteinExistence type="predicted"/>
<dbReference type="Proteomes" id="UP000807353">
    <property type="component" value="Unassembled WGS sequence"/>
</dbReference>
<feature type="compositionally biased region" description="Acidic residues" evidence="1">
    <location>
        <begin position="91"/>
        <end position="102"/>
    </location>
</feature>
<evidence type="ECO:0000313" key="3">
    <source>
        <dbReference type="Proteomes" id="UP000807353"/>
    </source>
</evidence>
<evidence type="ECO:0000313" key="2">
    <source>
        <dbReference type="EMBL" id="KAF9460508.1"/>
    </source>
</evidence>
<protein>
    <submittedName>
        <fullName evidence="2">Uncharacterized protein</fullName>
    </submittedName>
</protein>
<keyword evidence="3" id="KW-1185">Reference proteome</keyword>
<evidence type="ECO:0000256" key="1">
    <source>
        <dbReference type="SAM" id="MobiDB-lite"/>
    </source>
</evidence>
<reference evidence="2" key="1">
    <citation type="submission" date="2020-11" db="EMBL/GenBank/DDBJ databases">
        <authorList>
            <consortium name="DOE Joint Genome Institute"/>
            <person name="Ahrendt S."/>
            <person name="Riley R."/>
            <person name="Andreopoulos W."/>
            <person name="Labutti K."/>
            <person name="Pangilinan J."/>
            <person name="Ruiz-Duenas F.J."/>
            <person name="Barrasa J.M."/>
            <person name="Sanchez-Garcia M."/>
            <person name="Camarero S."/>
            <person name="Miyauchi S."/>
            <person name="Serrano A."/>
            <person name="Linde D."/>
            <person name="Babiker R."/>
            <person name="Drula E."/>
            <person name="Ayuso-Fernandez I."/>
            <person name="Pacheco R."/>
            <person name="Padilla G."/>
            <person name="Ferreira P."/>
            <person name="Barriuso J."/>
            <person name="Kellner H."/>
            <person name="Castanera R."/>
            <person name="Alfaro M."/>
            <person name="Ramirez L."/>
            <person name="Pisabarro A.G."/>
            <person name="Kuo A."/>
            <person name="Tritt A."/>
            <person name="Lipzen A."/>
            <person name="He G."/>
            <person name="Yan M."/>
            <person name="Ng V."/>
            <person name="Cullen D."/>
            <person name="Martin F."/>
            <person name="Rosso M.-N."/>
            <person name="Henrissat B."/>
            <person name="Hibbett D."/>
            <person name="Martinez A.T."/>
            <person name="Grigoriev I.V."/>
        </authorList>
    </citation>
    <scope>NUCLEOTIDE SEQUENCE</scope>
    <source>
        <strain evidence="2">CBS 247.69</strain>
    </source>
</reference>
<dbReference type="AlphaFoldDB" id="A0A9P6CH36"/>
<comment type="caution">
    <text evidence="2">The sequence shown here is derived from an EMBL/GenBank/DDBJ whole genome shotgun (WGS) entry which is preliminary data.</text>
</comment>